<gene>
    <name evidence="1" type="primary">bamC</name>
    <name evidence="1" type="ORF">HQ497_14140</name>
</gene>
<name>A0A972VYA5_9GAMM</name>
<dbReference type="InterPro" id="IPR010653">
    <property type="entry name" value="NlpB/DapX"/>
</dbReference>
<evidence type="ECO:0000313" key="2">
    <source>
        <dbReference type="Proteomes" id="UP000754644"/>
    </source>
</evidence>
<evidence type="ECO:0000313" key="1">
    <source>
        <dbReference type="EMBL" id="NQV66498.1"/>
    </source>
</evidence>
<dbReference type="InterPro" id="IPR042268">
    <property type="entry name" value="BamC_C"/>
</dbReference>
<sequence length="376" mass="41355">MQSVSFFYGVIDAAAIRRSSMIILLSLLISSCSWLGIKNNSDDYLTSDSIPRVTIPEGLDTPVFTDALIVPAVDDARGLTGVKVTVGLPDPLSTATGVEQIVIRKLGEDRWVFIDTPPAAVWPKIRLFWEVNNMELQSADARRGVLESVWLASVAGEPDKVFESLKSGVAWADSNATVQNKFRLSIEAGIRSGSSEVHLEHKQVPRGAPVRQDTANWNGTSDDGEIEAKVLSELAYFLGETIPQGFSISQGAMNISSSRIELLPDRIKPVLRLQLDFDRAWATVGKALGDASINIDDRDRTSANYYILYDATANQKAGFFSRLFTDEATLGEENKYQVHLESHEDGVHVIINKDQTNLADPLVAERLLKIIKEHSS</sequence>
<proteinExistence type="predicted"/>
<reference evidence="1" key="1">
    <citation type="submission" date="2020-05" db="EMBL/GenBank/DDBJ databases">
        <title>Sulfur intermediates as new biogeochemical hubs in an aquatic model microbial ecosystem.</title>
        <authorList>
            <person name="Vigneron A."/>
        </authorList>
    </citation>
    <scope>NUCLEOTIDE SEQUENCE</scope>
    <source>
        <strain evidence="1">Bin.250</strain>
    </source>
</reference>
<dbReference type="Pfam" id="PF06804">
    <property type="entry name" value="Lipoprotein_18"/>
    <property type="match status" value="1"/>
</dbReference>
<dbReference type="AlphaFoldDB" id="A0A972VYA5"/>
<comment type="caution">
    <text evidence="1">The sequence shown here is derived from an EMBL/GenBank/DDBJ whole genome shotgun (WGS) entry which is preliminary data.</text>
</comment>
<organism evidence="1 2">
    <name type="scientific">SAR86 cluster bacterium</name>
    <dbReference type="NCBI Taxonomy" id="2030880"/>
    <lineage>
        <taxon>Bacteria</taxon>
        <taxon>Pseudomonadati</taxon>
        <taxon>Pseudomonadota</taxon>
        <taxon>Gammaproteobacteria</taxon>
        <taxon>SAR86 cluster</taxon>
    </lineage>
</organism>
<accession>A0A972VYA5</accession>
<dbReference type="Gene3D" id="3.30.310.170">
    <property type="entry name" value="Outer membrane protein assembly factor BamC"/>
    <property type="match status" value="1"/>
</dbReference>
<dbReference type="EMBL" id="JABMOJ010000529">
    <property type="protein sequence ID" value="NQV66498.1"/>
    <property type="molecule type" value="Genomic_DNA"/>
</dbReference>
<dbReference type="Proteomes" id="UP000754644">
    <property type="component" value="Unassembled WGS sequence"/>
</dbReference>
<protein>
    <submittedName>
        <fullName evidence="1">Outer membrane protein assembly factor BamC</fullName>
    </submittedName>
</protein>